<gene>
    <name evidence="3" type="ORF">J2X11_001215</name>
</gene>
<feature type="region of interest" description="Disordered" evidence="1">
    <location>
        <begin position="1"/>
        <end position="55"/>
    </location>
</feature>
<dbReference type="SUPFAM" id="SSF46785">
    <property type="entry name" value="Winged helix' DNA-binding domain"/>
    <property type="match status" value="1"/>
</dbReference>
<dbReference type="InterPro" id="IPR036388">
    <property type="entry name" value="WH-like_DNA-bd_sf"/>
</dbReference>
<dbReference type="InterPro" id="IPR036390">
    <property type="entry name" value="WH_DNA-bd_sf"/>
</dbReference>
<keyword evidence="4" id="KW-1185">Reference proteome</keyword>
<comment type="caution">
    <text evidence="3">The sequence shown here is derived from an EMBL/GenBank/DDBJ whole genome shotgun (WGS) entry which is preliminary data.</text>
</comment>
<evidence type="ECO:0000313" key="3">
    <source>
        <dbReference type="EMBL" id="MDR7086376.1"/>
    </source>
</evidence>
<evidence type="ECO:0000259" key="2">
    <source>
        <dbReference type="Pfam" id="PF03551"/>
    </source>
</evidence>
<dbReference type="PANTHER" id="PTHR43252">
    <property type="entry name" value="TRANSCRIPTIONAL REGULATOR YQJI"/>
    <property type="match status" value="1"/>
</dbReference>
<feature type="compositionally biased region" description="Gly residues" evidence="1">
    <location>
        <begin position="28"/>
        <end position="44"/>
    </location>
</feature>
<evidence type="ECO:0000256" key="1">
    <source>
        <dbReference type="SAM" id="MobiDB-lite"/>
    </source>
</evidence>
<keyword evidence="3" id="KW-0238">DNA-binding</keyword>
<evidence type="ECO:0000313" key="4">
    <source>
        <dbReference type="Proteomes" id="UP001257739"/>
    </source>
</evidence>
<reference evidence="3 4" key="1">
    <citation type="submission" date="2023-07" db="EMBL/GenBank/DDBJ databases">
        <title>Sorghum-associated microbial communities from plants grown in Nebraska, USA.</title>
        <authorList>
            <person name="Schachtman D."/>
        </authorList>
    </citation>
    <scope>NUCLEOTIDE SEQUENCE [LARGE SCALE GENOMIC DNA]</scope>
    <source>
        <strain evidence="3 4">BE248</strain>
    </source>
</reference>
<dbReference type="Gene3D" id="1.10.10.10">
    <property type="entry name" value="Winged helix-like DNA-binding domain superfamily/Winged helix DNA-binding domain"/>
    <property type="match status" value="1"/>
</dbReference>
<protein>
    <submittedName>
        <fullName evidence="3">DNA-binding PadR family transcriptional regulator</fullName>
    </submittedName>
</protein>
<proteinExistence type="predicted"/>
<feature type="domain" description="Transcription regulator PadR N-terminal" evidence="2">
    <location>
        <begin position="62"/>
        <end position="129"/>
    </location>
</feature>
<dbReference type="RefSeq" id="WP_309968089.1">
    <property type="nucleotide sequence ID" value="NZ_JAVDWH010000001.1"/>
</dbReference>
<dbReference type="PANTHER" id="PTHR43252:SF2">
    <property type="entry name" value="TRANSCRIPTION REGULATOR, PADR-LIKE FAMILY"/>
    <property type="match status" value="1"/>
</dbReference>
<dbReference type="Pfam" id="PF03551">
    <property type="entry name" value="PadR"/>
    <property type="match status" value="1"/>
</dbReference>
<dbReference type="EMBL" id="JAVDWH010000001">
    <property type="protein sequence ID" value="MDR7086376.1"/>
    <property type="molecule type" value="Genomic_DNA"/>
</dbReference>
<dbReference type="Proteomes" id="UP001257739">
    <property type="component" value="Unassembled WGS sequence"/>
</dbReference>
<sequence>MRNNNSSEHRNPADRRRGRGHSDFGFGREFGPGFGGPGFGGPGRPRGRRRGGRGGDVRAAALLLLSEQPQHGYQLIQEIGERSNGAWKPSPGSIYPVLQQLEDEGLISFDRVDGRKTATLTDDGASYVEENREELGTPWEAAAGDPTDEMREFVLVLKGLMGAWKQVAQAGNATQREQAAKVVDDARKALYRILADDES</sequence>
<organism evidence="3 4">
    <name type="scientific">Aeromicrobium panaciterrae</name>
    <dbReference type="NCBI Taxonomy" id="363861"/>
    <lineage>
        <taxon>Bacteria</taxon>
        <taxon>Bacillati</taxon>
        <taxon>Actinomycetota</taxon>
        <taxon>Actinomycetes</taxon>
        <taxon>Propionibacteriales</taxon>
        <taxon>Nocardioidaceae</taxon>
        <taxon>Aeromicrobium</taxon>
    </lineage>
</organism>
<dbReference type="InterPro" id="IPR005149">
    <property type="entry name" value="Tscrpt_reg_PadR_N"/>
</dbReference>
<name>A0ABU1UMG0_9ACTN</name>
<dbReference type="GO" id="GO:0003677">
    <property type="term" value="F:DNA binding"/>
    <property type="evidence" value="ECO:0007669"/>
    <property type="project" value="UniProtKB-KW"/>
</dbReference>
<accession>A0ABU1UMG0</accession>